<evidence type="ECO:0000256" key="1">
    <source>
        <dbReference type="ARBA" id="ARBA00002566"/>
    </source>
</evidence>
<feature type="transmembrane region" description="Helical" evidence="20">
    <location>
        <begin position="319"/>
        <end position="340"/>
    </location>
</feature>
<dbReference type="InterPro" id="IPR048259">
    <property type="entry name" value="Cytochrome_b_N_euk/bac"/>
</dbReference>
<feature type="transmembrane region" description="Helical" evidence="20">
    <location>
        <begin position="346"/>
        <end position="372"/>
    </location>
</feature>
<keyword evidence="16 20" id="KW-0472">Membrane</keyword>
<feature type="transmembrane region" description="Helical" evidence="20">
    <location>
        <begin position="78"/>
        <end position="98"/>
    </location>
</feature>
<evidence type="ECO:0000256" key="14">
    <source>
        <dbReference type="ARBA" id="ARBA00023075"/>
    </source>
</evidence>
<dbReference type="InterPro" id="IPR027387">
    <property type="entry name" value="Cytb/b6-like_sf"/>
</dbReference>
<feature type="binding site" description="axial binding residue" evidence="19">
    <location>
        <position position="182"/>
    </location>
    <ligand>
        <name>heme b</name>
        <dbReference type="ChEBI" id="CHEBI:60344"/>
        <label>b562</label>
    </ligand>
    <ligandPart>
        <name>Fe</name>
        <dbReference type="ChEBI" id="CHEBI:18248"/>
    </ligandPart>
</feature>
<dbReference type="Pfam" id="PF00033">
    <property type="entry name" value="Cytochrome_B"/>
    <property type="match status" value="1"/>
</dbReference>
<evidence type="ECO:0000256" key="2">
    <source>
        <dbReference type="ARBA" id="ARBA00004448"/>
    </source>
</evidence>
<dbReference type="GO" id="GO:0016491">
    <property type="term" value="F:oxidoreductase activity"/>
    <property type="evidence" value="ECO:0007669"/>
    <property type="project" value="UniProtKB-UniRule"/>
</dbReference>
<feature type="domain" description="Cytochrome b/b6 C-terminal region profile" evidence="22">
    <location>
        <begin position="210"/>
        <end position="379"/>
    </location>
</feature>
<keyword evidence="12 20" id="KW-1133">Transmembrane helix</keyword>
<reference evidence="23" key="1">
    <citation type="journal article" date="2014" name="J. Hum. Evol.">
        <title>Comparative and population mitogenomic analyses of Madagascar's extinct, giant 'subfossil' lemurs.</title>
        <authorList>
            <person name="Kistler L."/>
            <person name="Ratan A."/>
            <person name="Godfrey L.R."/>
            <person name="Crowley B.E."/>
            <person name="Hughes C.E."/>
            <person name="Lei R."/>
            <person name="Cui Y."/>
            <person name="Wood M.L."/>
            <person name="Muldoon K.M."/>
            <person name="Andriamialison H."/>
            <person name="McGraw J.J."/>
            <person name="Tomsho L.P."/>
            <person name="Schuster S.C."/>
            <person name="Miller W."/>
            <person name="Louis E.E."/>
            <person name="Yoder A.D."/>
            <person name="Malhi R.S."/>
            <person name="Perry G.H."/>
        </authorList>
    </citation>
    <scope>NUCLEOTIDE SEQUENCE</scope>
    <source>
        <strain evidence="23">ANOSIB5</strain>
    </source>
</reference>
<feature type="binding site" description="axial binding residue" evidence="19">
    <location>
        <position position="196"/>
    </location>
    <ligand>
        <name>heme b</name>
        <dbReference type="ChEBI" id="CHEBI:60344"/>
        <label>b566</label>
    </ligand>
    <ligandPart>
        <name>Fe</name>
        <dbReference type="ChEBI" id="CHEBI:18248"/>
    </ligandPart>
</feature>
<evidence type="ECO:0000256" key="9">
    <source>
        <dbReference type="ARBA" id="ARBA00022723"/>
    </source>
</evidence>
<evidence type="ECO:0000256" key="13">
    <source>
        <dbReference type="ARBA" id="ARBA00023004"/>
    </source>
</evidence>
<evidence type="ECO:0000256" key="6">
    <source>
        <dbReference type="ARBA" id="ARBA00022617"/>
    </source>
</evidence>
<comment type="cofactor">
    <cofactor evidence="20">
        <name>heme b</name>
        <dbReference type="ChEBI" id="CHEBI:60344"/>
    </cofactor>
    <text evidence="20">Binds 2 heme groups non-covalently.</text>
</comment>
<proteinExistence type="inferred from homology"/>
<evidence type="ECO:0000259" key="21">
    <source>
        <dbReference type="PROSITE" id="PS51002"/>
    </source>
</evidence>
<evidence type="ECO:0000256" key="7">
    <source>
        <dbReference type="ARBA" id="ARBA00022660"/>
    </source>
</evidence>
<evidence type="ECO:0000256" key="16">
    <source>
        <dbReference type="ARBA" id="ARBA00023136"/>
    </source>
</evidence>
<dbReference type="Gene3D" id="1.20.810.10">
    <property type="entry name" value="Cytochrome Bc1 Complex, Chain C"/>
    <property type="match status" value="1"/>
</dbReference>
<comment type="function">
    <text evidence="1 20">Component of the ubiquinol-cytochrome c reductase complex (complex III or cytochrome b-c1 complex) that is part of the mitochondrial respiratory chain. The b-c1 complex mediates electron transfer from ubiquinol to cytochrome c. Contributes to the generation of a proton gradient across the mitochondrial membrane that is then used for ATP synthesis.</text>
</comment>
<keyword evidence="14" id="KW-0830">Ubiquinone</keyword>
<accession>A0A0A7DE06</accession>
<dbReference type="CDD" id="cd00284">
    <property type="entry name" value="Cytochrome_b_N"/>
    <property type="match status" value="1"/>
</dbReference>
<dbReference type="CDD" id="cd00290">
    <property type="entry name" value="cytochrome_b_C"/>
    <property type="match status" value="1"/>
</dbReference>
<comment type="similarity">
    <text evidence="17 20">Belongs to the cytochrome b family.</text>
</comment>
<keyword evidence="11 20" id="KW-0249">Electron transport</keyword>
<feature type="transmembrane region" description="Helical" evidence="20">
    <location>
        <begin position="140"/>
        <end position="158"/>
    </location>
</feature>
<dbReference type="PANTHER" id="PTHR19271:SF16">
    <property type="entry name" value="CYTOCHROME B"/>
    <property type="match status" value="1"/>
</dbReference>
<dbReference type="FunFam" id="1.20.810.10:FF:000002">
    <property type="entry name" value="Cytochrome b"/>
    <property type="match status" value="1"/>
</dbReference>
<dbReference type="PANTHER" id="PTHR19271">
    <property type="entry name" value="CYTOCHROME B"/>
    <property type="match status" value="1"/>
</dbReference>
<evidence type="ECO:0000313" key="23">
    <source>
        <dbReference type="EMBL" id="AII98196.1"/>
    </source>
</evidence>
<feature type="binding site" evidence="18">
    <location>
        <position position="201"/>
    </location>
    <ligand>
        <name>a ubiquinone</name>
        <dbReference type="ChEBI" id="CHEBI:16389"/>
    </ligand>
</feature>
<feature type="transmembrane region" description="Helical" evidence="20">
    <location>
        <begin position="288"/>
        <end position="307"/>
    </location>
</feature>
<feature type="transmembrane region" description="Helical" evidence="20">
    <location>
        <begin position="229"/>
        <end position="246"/>
    </location>
</feature>
<dbReference type="PROSITE" id="PS51003">
    <property type="entry name" value="CYTB_CTER"/>
    <property type="match status" value="1"/>
</dbReference>
<dbReference type="PIRSF" id="PIRSF038885">
    <property type="entry name" value="COB"/>
    <property type="match status" value="1"/>
</dbReference>
<dbReference type="Pfam" id="PF00032">
    <property type="entry name" value="Cytochrom_B_C"/>
    <property type="match status" value="1"/>
</dbReference>
<geneLocation type="mitochondrion" evidence="23"/>
<comment type="subunit">
    <text evidence="3">The cytochrome bc1 complex contains 11 subunits: 3 respiratory subunits (MT-CYB, CYC1 and UQCRFS1), 2 core proteins (UQCRC1 and UQCRC2) and 6 low-molecular weight proteins (UQCRH/QCR6, UQCRB/QCR7, UQCRQ/QCR8, UQCR10/QCR9, UQCR11/QCR10 and a cleavage product of UQCRFS1). This cytochrome bc1 complex then forms a dimer.</text>
</comment>
<keyword evidence="15 20" id="KW-0496">Mitochondrion</keyword>
<evidence type="ECO:0000256" key="4">
    <source>
        <dbReference type="ARBA" id="ARBA00013531"/>
    </source>
</evidence>
<gene>
    <name evidence="23" type="primary">CYTB</name>
</gene>
<evidence type="ECO:0000256" key="12">
    <source>
        <dbReference type="ARBA" id="ARBA00022989"/>
    </source>
</evidence>
<organism evidence="23">
    <name type="scientific">Propithecus diadema</name>
    <name type="common">diademed sifaka</name>
    <dbReference type="NCBI Taxonomy" id="83281"/>
    <lineage>
        <taxon>Eukaryota</taxon>
        <taxon>Metazoa</taxon>
        <taxon>Chordata</taxon>
        <taxon>Craniata</taxon>
        <taxon>Vertebrata</taxon>
        <taxon>Euteleostomi</taxon>
        <taxon>Mammalia</taxon>
        <taxon>Eutheria</taxon>
        <taxon>Euarchontoglires</taxon>
        <taxon>Primates</taxon>
        <taxon>Strepsirrhini</taxon>
        <taxon>Lemuriformes</taxon>
        <taxon>Indriidae</taxon>
        <taxon>Propithecus</taxon>
    </lineage>
</organism>
<evidence type="ECO:0000259" key="22">
    <source>
        <dbReference type="PROSITE" id="PS51003"/>
    </source>
</evidence>
<dbReference type="GO" id="GO:0008121">
    <property type="term" value="F:quinol-cytochrome-c reductase activity"/>
    <property type="evidence" value="ECO:0007669"/>
    <property type="project" value="InterPro"/>
</dbReference>
<dbReference type="GO" id="GO:0045275">
    <property type="term" value="C:respiratory chain complex III"/>
    <property type="evidence" value="ECO:0007669"/>
    <property type="project" value="InterPro"/>
</dbReference>
<dbReference type="AlphaFoldDB" id="A0A0A7DE06"/>
<feature type="binding site" description="axial binding residue" evidence="19">
    <location>
        <position position="83"/>
    </location>
    <ligand>
        <name>heme b</name>
        <dbReference type="ChEBI" id="CHEBI:60344"/>
        <label>b562</label>
    </ligand>
    <ligandPart>
        <name>Fe</name>
        <dbReference type="ChEBI" id="CHEBI:18248"/>
    </ligandPart>
</feature>
<evidence type="ECO:0000256" key="8">
    <source>
        <dbReference type="ARBA" id="ARBA00022692"/>
    </source>
</evidence>
<keyword evidence="9 19" id="KW-0479">Metal-binding</keyword>
<evidence type="ECO:0000256" key="20">
    <source>
        <dbReference type="RuleBase" id="RU362117"/>
    </source>
</evidence>
<dbReference type="InterPro" id="IPR030689">
    <property type="entry name" value="Cytochrome_b"/>
</dbReference>
<name>A0A0A7DE06_9PRIM</name>
<evidence type="ECO:0000256" key="11">
    <source>
        <dbReference type="ARBA" id="ARBA00022982"/>
    </source>
</evidence>
<evidence type="ECO:0000256" key="15">
    <source>
        <dbReference type="ARBA" id="ARBA00023128"/>
    </source>
</evidence>
<keyword evidence="6 19" id="KW-0349">Heme</keyword>
<feature type="domain" description="Cytochrome b/b6 N-terminal region profile" evidence="21">
    <location>
        <begin position="1"/>
        <end position="209"/>
    </location>
</feature>
<evidence type="ECO:0000256" key="19">
    <source>
        <dbReference type="PIRSR" id="PIRSR038885-2"/>
    </source>
</evidence>
<dbReference type="InterPro" id="IPR036150">
    <property type="entry name" value="Cyt_b/b6_C_sf"/>
</dbReference>
<dbReference type="SUPFAM" id="SSF81342">
    <property type="entry name" value="Transmembrane di-heme cytochromes"/>
    <property type="match status" value="1"/>
</dbReference>
<feature type="binding site" description="axial binding residue" evidence="19">
    <location>
        <position position="97"/>
    </location>
    <ligand>
        <name>heme b</name>
        <dbReference type="ChEBI" id="CHEBI:60344"/>
        <label>b566</label>
    </ligand>
    <ligandPart>
        <name>Fe</name>
        <dbReference type="ChEBI" id="CHEBI:18248"/>
    </ligandPart>
</feature>
<feature type="transmembrane region" description="Helical" evidence="20">
    <location>
        <begin position="113"/>
        <end position="133"/>
    </location>
</feature>
<dbReference type="GO" id="GO:0046872">
    <property type="term" value="F:metal ion binding"/>
    <property type="evidence" value="ECO:0007669"/>
    <property type="project" value="UniProtKB-UniRule"/>
</dbReference>
<dbReference type="InterPro" id="IPR048260">
    <property type="entry name" value="Cytochrome_b_C_euk/bac"/>
</dbReference>
<evidence type="ECO:0000256" key="3">
    <source>
        <dbReference type="ARBA" id="ARBA00011088"/>
    </source>
</evidence>
<sequence>MTNIRKNHPLIKIMNSSFIDLPAPSNISSWWNFGSLLGACLALQTITGLFLAMHYTADTTTAFSSVTHICRDVNYGWVIRYLHANGASMFFLCLFIHVGRGLYYGSFVLSETWNIGIILLFTVMATAFMGYVLPWGQMSFWGATVITNLLSAIPYIGTNLVEWIWGGFSVDKATLTRFFAFHFILPFIITALVMVHLLFLHETGSNNPLGIPSNPDKIPFHPYYTIKDLLGLLLLILPLMTLVFFSPDLLGDPDNYTPANPLSTPPHIKPEWYFLFAYAILRSIPNKLGGVLALILSILILAIIPLLQTAKQQSMTFRPLSQCLFWILVADLYTLTWIGGQPVEHPFIIIGQTASILYFTLILIAMPTMGLIENKMLKW</sequence>
<keyword evidence="5 20" id="KW-0813">Transport</keyword>
<keyword evidence="13 19" id="KW-0408">Iron</keyword>
<dbReference type="EMBL" id="KJ944175">
    <property type="protein sequence ID" value="AII98196.1"/>
    <property type="molecule type" value="Genomic_DNA"/>
</dbReference>
<protein>
    <recommendedName>
        <fullName evidence="4 20">Cytochrome b</fullName>
    </recommendedName>
</protein>
<keyword evidence="10" id="KW-0999">Mitochondrion inner membrane</keyword>
<comment type="subcellular location">
    <subcellularLocation>
        <location evidence="2">Mitochondrion inner membrane</location>
        <topology evidence="2">Multi-pass membrane protein</topology>
    </subcellularLocation>
</comment>
<keyword evidence="8 20" id="KW-0812">Transmembrane</keyword>
<dbReference type="InterPro" id="IPR005798">
    <property type="entry name" value="Cyt_b/b6_C"/>
</dbReference>
<feature type="transmembrane region" description="Helical" evidence="20">
    <location>
        <begin position="30"/>
        <end position="57"/>
    </location>
</feature>
<evidence type="ECO:0000256" key="10">
    <source>
        <dbReference type="ARBA" id="ARBA00022792"/>
    </source>
</evidence>
<comment type="cofactor">
    <cofactor evidence="19">
        <name>heme</name>
        <dbReference type="ChEBI" id="CHEBI:30413"/>
    </cofactor>
    <text evidence="19">Binds 2 heme groups non-covalently.</text>
</comment>
<feature type="transmembrane region" description="Helical" evidence="20">
    <location>
        <begin position="178"/>
        <end position="200"/>
    </location>
</feature>
<dbReference type="PROSITE" id="PS51002">
    <property type="entry name" value="CYTB_NTER"/>
    <property type="match status" value="1"/>
</dbReference>
<dbReference type="GO" id="GO:0006122">
    <property type="term" value="P:mitochondrial electron transport, ubiquinol to cytochrome c"/>
    <property type="evidence" value="ECO:0007669"/>
    <property type="project" value="TreeGrafter"/>
</dbReference>
<dbReference type="SUPFAM" id="SSF81648">
    <property type="entry name" value="a domain/subunit of cytochrome bc1 complex (Ubiquinol-cytochrome c reductase)"/>
    <property type="match status" value="1"/>
</dbReference>
<evidence type="ECO:0000256" key="5">
    <source>
        <dbReference type="ARBA" id="ARBA00022448"/>
    </source>
</evidence>
<keyword evidence="7 20" id="KW-0679">Respiratory chain</keyword>
<dbReference type="GO" id="GO:0005743">
    <property type="term" value="C:mitochondrial inner membrane"/>
    <property type="evidence" value="ECO:0007669"/>
    <property type="project" value="UniProtKB-SubCell"/>
</dbReference>
<evidence type="ECO:0000256" key="17">
    <source>
        <dbReference type="ARBA" id="ARBA00061233"/>
    </source>
</evidence>
<dbReference type="InterPro" id="IPR016174">
    <property type="entry name" value="Di-haem_cyt_TM"/>
</dbReference>
<evidence type="ECO:0000256" key="18">
    <source>
        <dbReference type="PIRSR" id="PIRSR038885-1"/>
    </source>
</evidence>
<dbReference type="InterPro" id="IPR005797">
    <property type="entry name" value="Cyt_b/b6_N"/>
</dbReference>